<dbReference type="RefSeq" id="WP_269265339.1">
    <property type="nucleotide sequence ID" value="NZ_CP098248.1"/>
</dbReference>
<organism evidence="1 2">
    <name type="scientific">Oxalobacter aliiformigenes</name>
    <dbReference type="NCBI Taxonomy" id="2946593"/>
    <lineage>
        <taxon>Bacteria</taxon>
        <taxon>Pseudomonadati</taxon>
        <taxon>Pseudomonadota</taxon>
        <taxon>Betaproteobacteria</taxon>
        <taxon>Burkholderiales</taxon>
        <taxon>Oxalobacteraceae</taxon>
        <taxon>Oxalobacter</taxon>
    </lineage>
</organism>
<dbReference type="Pfam" id="PF10707">
    <property type="entry name" value="YrbL-PhoP_reg"/>
    <property type="match status" value="1"/>
</dbReference>
<dbReference type="InterPro" id="IPR019647">
    <property type="entry name" value="PhoP_reg_network_YrbL"/>
</dbReference>
<dbReference type="Proteomes" id="UP001164794">
    <property type="component" value="Chromosome"/>
</dbReference>
<dbReference type="SUPFAM" id="SSF56112">
    <property type="entry name" value="Protein kinase-like (PK-like)"/>
    <property type="match status" value="1"/>
</dbReference>
<accession>A0ABY7JM10</accession>
<protein>
    <submittedName>
        <fullName evidence="1">YrbL family protein</fullName>
    </submittedName>
</protein>
<evidence type="ECO:0000313" key="2">
    <source>
        <dbReference type="Proteomes" id="UP001164794"/>
    </source>
</evidence>
<evidence type="ECO:0000313" key="1">
    <source>
        <dbReference type="EMBL" id="WAV97798.1"/>
    </source>
</evidence>
<dbReference type="InterPro" id="IPR011009">
    <property type="entry name" value="Kinase-like_dom_sf"/>
</dbReference>
<name>A0ABY7JM10_9BURK</name>
<gene>
    <name evidence="1" type="ORF">NB645_03465</name>
</gene>
<keyword evidence="2" id="KW-1185">Reference proteome</keyword>
<reference evidence="1" key="1">
    <citation type="journal article" date="2022" name="Front. Microbiol.">
        <title>New perspectives on an old grouping: The genomic and phenotypic variability of Oxalobacter formigenes and the implications for calcium oxalate stone prevention.</title>
        <authorList>
            <person name="Chmiel J.A."/>
            <person name="Carr C."/>
            <person name="Stuivenberg G.A."/>
            <person name="Venema R."/>
            <person name="Chanyi R.M."/>
            <person name="Al K.F."/>
            <person name="Giguere D."/>
            <person name="Say H."/>
            <person name="Akouris P.P."/>
            <person name="Dominguez Romero S.A."/>
            <person name="Kwong A."/>
            <person name="Tai V."/>
            <person name="Koval S.F."/>
            <person name="Razvi H."/>
            <person name="Bjazevic J."/>
            <person name="Burton J.P."/>
        </authorList>
    </citation>
    <scope>NUCLEOTIDE SEQUENCE</scope>
    <source>
        <strain evidence="1">HOxNP-1</strain>
    </source>
</reference>
<dbReference type="EMBL" id="CP098248">
    <property type="protein sequence ID" value="WAV97798.1"/>
    <property type="molecule type" value="Genomic_DNA"/>
</dbReference>
<sequence>MIDYTTWRVIGQGTERTCYQNPEKPARCVKIIRKSRFKQTLREISYFGYLKRKGVPFDHLPRFYGKIEGEGFIGIEQELIRDTVPSGKSADMFTPPRHDLQAVSSPTIDQYLSKPRSSQEIREFMEALDELKSYLLRYNILALGIDHNNIVVQNTGAGIKMVLIDGVYDTEWIPVSKYFRFFGNRKIMRRWNRFMNQLHERYPQLGNSRP</sequence>
<proteinExistence type="predicted"/>